<sequence>MTRHDFEFSINDAISQNRTTIKDIEDVEGWLTTQTYPKLTKEQIVAFLLSCHNDKSWAKNTIAANFALKSNRPDLFTDRTLRNVSIQKILNVVHIGVMPVRLNGSVIVVSQMVDTDYHNFDLIAYTKFILMGMETATLKADPPDGLIAILDSKGFGLMHLTCVKLDLVKWLLQYIQEGMPIKVTAVHIINTNTASEMALNLAKPFIKNEIKKTVSADQNCVINMHIFVSDMFLQLHVHSTSHMELFYQNHIPKRYLPSDIGGELEPLKTYREISLRNMDKMEEYFKFEEQQRAAAAK</sequence>
<dbReference type="CDD" id="cd00170">
    <property type="entry name" value="SEC14"/>
    <property type="match status" value="1"/>
</dbReference>
<name>A0A1Y1LXD9_PHOPY</name>
<feature type="domain" description="CRAL-TRIO" evidence="1">
    <location>
        <begin position="85"/>
        <end position="268"/>
    </location>
</feature>
<dbReference type="Pfam" id="PF00650">
    <property type="entry name" value="CRAL_TRIO"/>
    <property type="match status" value="1"/>
</dbReference>
<dbReference type="GO" id="GO:0016020">
    <property type="term" value="C:membrane"/>
    <property type="evidence" value="ECO:0007669"/>
    <property type="project" value="TreeGrafter"/>
</dbReference>
<accession>A0A1Y1LXD9</accession>
<dbReference type="GO" id="GO:1902936">
    <property type="term" value="F:phosphatidylinositol bisphosphate binding"/>
    <property type="evidence" value="ECO:0007669"/>
    <property type="project" value="TreeGrafter"/>
</dbReference>
<dbReference type="SUPFAM" id="SSF52087">
    <property type="entry name" value="CRAL/TRIO domain"/>
    <property type="match status" value="1"/>
</dbReference>
<proteinExistence type="predicted"/>
<evidence type="ECO:0000313" key="2">
    <source>
        <dbReference type="EMBL" id="JAV76316.1"/>
    </source>
</evidence>
<reference evidence="2" key="1">
    <citation type="journal article" date="2016" name="Sci. Rep.">
        <title>Molecular characterization of firefly nuptial gifts: a multi-omics approach sheds light on postcopulatory sexual selection.</title>
        <authorList>
            <person name="Al-Wathiqui N."/>
            <person name="Fallon T.R."/>
            <person name="South A."/>
            <person name="Weng J.K."/>
            <person name="Lewis S.M."/>
        </authorList>
    </citation>
    <scope>NUCLEOTIDE SEQUENCE</scope>
</reference>
<organism evidence="2">
    <name type="scientific">Photinus pyralis</name>
    <name type="common">Common eastern firefly</name>
    <name type="synonym">Lampyris pyralis</name>
    <dbReference type="NCBI Taxonomy" id="7054"/>
    <lineage>
        <taxon>Eukaryota</taxon>
        <taxon>Metazoa</taxon>
        <taxon>Ecdysozoa</taxon>
        <taxon>Arthropoda</taxon>
        <taxon>Hexapoda</taxon>
        <taxon>Insecta</taxon>
        <taxon>Pterygota</taxon>
        <taxon>Neoptera</taxon>
        <taxon>Endopterygota</taxon>
        <taxon>Coleoptera</taxon>
        <taxon>Polyphaga</taxon>
        <taxon>Elateriformia</taxon>
        <taxon>Elateroidea</taxon>
        <taxon>Lampyridae</taxon>
        <taxon>Lampyrinae</taxon>
        <taxon>Photinus</taxon>
    </lineage>
</organism>
<dbReference type="Gene3D" id="3.40.525.10">
    <property type="entry name" value="CRAL-TRIO lipid binding domain"/>
    <property type="match status" value="1"/>
</dbReference>
<dbReference type="PANTHER" id="PTHR10174:SF213">
    <property type="entry name" value="CRAL-TRIO DOMAIN-CONTAINING PROTEIN"/>
    <property type="match status" value="1"/>
</dbReference>
<dbReference type="InterPro" id="IPR001251">
    <property type="entry name" value="CRAL-TRIO_dom"/>
</dbReference>
<dbReference type="PANTHER" id="PTHR10174">
    <property type="entry name" value="ALPHA-TOCOPHEROL TRANSFER PROTEIN-RELATED"/>
    <property type="match status" value="1"/>
</dbReference>
<evidence type="ECO:0000259" key="1">
    <source>
        <dbReference type="PROSITE" id="PS50191"/>
    </source>
</evidence>
<protein>
    <recommendedName>
        <fullName evidence="1">CRAL-TRIO domain-containing protein</fullName>
    </recommendedName>
</protein>
<dbReference type="EMBL" id="GEZM01048862">
    <property type="protein sequence ID" value="JAV76316.1"/>
    <property type="molecule type" value="Transcribed_RNA"/>
</dbReference>
<dbReference type="InterPro" id="IPR036865">
    <property type="entry name" value="CRAL-TRIO_dom_sf"/>
</dbReference>
<dbReference type="AlphaFoldDB" id="A0A1Y1LXD9"/>
<dbReference type="PROSITE" id="PS50191">
    <property type="entry name" value="CRAL_TRIO"/>
    <property type="match status" value="1"/>
</dbReference>